<dbReference type="InterPro" id="IPR036310">
    <property type="entry name" value="Smp-1-like_sf"/>
</dbReference>
<feature type="compositionally biased region" description="Polar residues" evidence="3">
    <location>
        <begin position="254"/>
        <end position="264"/>
    </location>
</feature>
<dbReference type="SMART" id="SM00230">
    <property type="entry name" value="CysPc"/>
    <property type="match status" value="1"/>
</dbReference>
<evidence type="ECO:0000259" key="4">
    <source>
        <dbReference type="PROSITE" id="PS50203"/>
    </source>
</evidence>
<feature type="compositionally biased region" description="Gly residues" evidence="3">
    <location>
        <begin position="197"/>
        <end position="206"/>
    </location>
</feature>
<dbReference type="PROSITE" id="PS50203">
    <property type="entry name" value="CALPAIN_CAT"/>
    <property type="match status" value="1"/>
</dbReference>
<protein>
    <submittedName>
        <fullName evidence="5">Putative calpain-like cysteine peptidase</fullName>
    </submittedName>
</protein>
<feature type="region of interest" description="Disordered" evidence="3">
    <location>
        <begin position="197"/>
        <end position="217"/>
    </location>
</feature>
<feature type="coiled-coil region" evidence="2">
    <location>
        <begin position="146"/>
        <end position="180"/>
    </location>
</feature>
<dbReference type="AlphaFoldDB" id="C6K3U8"/>
<dbReference type="Gene3D" id="3.90.70.10">
    <property type="entry name" value="Cysteine proteinases"/>
    <property type="match status" value="1"/>
</dbReference>
<proteinExistence type="predicted"/>
<evidence type="ECO:0000313" key="5">
    <source>
        <dbReference type="EMBL" id="ACS87881.1"/>
    </source>
</evidence>
<dbReference type="Pfam" id="PF09149">
    <property type="entry name" value="DUF1935"/>
    <property type="match status" value="1"/>
</dbReference>
<evidence type="ECO:0000256" key="3">
    <source>
        <dbReference type="SAM" id="MobiDB-lite"/>
    </source>
</evidence>
<name>C6K3U8_9TRYP</name>
<dbReference type="EMBL" id="GQ153668">
    <property type="protein sequence ID" value="ACS87881.1"/>
    <property type="molecule type" value="Genomic_DNA"/>
</dbReference>
<dbReference type="GO" id="GO:0006508">
    <property type="term" value="P:proteolysis"/>
    <property type="evidence" value="ECO:0007669"/>
    <property type="project" value="InterPro"/>
</dbReference>
<feature type="region of interest" description="Disordered" evidence="3">
    <location>
        <begin position="246"/>
        <end position="268"/>
    </location>
</feature>
<reference evidence="5" key="1">
    <citation type="submission" date="2009-05" db="EMBL/GenBank/DDBJ databases">
        <title>The evolution of amastin surface glycoproteins in trypanosomatid parasites.</title>
        <authorList>
            <person name="Jackson A.P."/>
        </authorList>
    </citation>
    <scope>NUCLEOTIDE SEQUENCE</scope>
    <source>
        <strain evidence="5">ATCC 30255</strain>
    </source>
</reference>
<dbReference type="SUPFAM" id="SSF101601">
    <property type="entry name" value="Smp-1-like"/>
    <property type="match status" value="1"/>
</dbReference>
<dbReference type="PANTHER" id="PTHR10183">
    <property type="entry name" value="CALPAIN"/>
    <property type="match status" value="1"/>
</dbReference>
<dbReference type="PRINTS" id="PR00704">
    <property type="entry name" value="CALPAIN"/>
</dbReference>
<sequence length="1022" mass="110770">MMDCSALPTSGQEDHITDDMLDLYMAEALASEMPSDVFSNAGRGRNRLVSNTASTSFSLRHNSAVPFALGTVRNAESGRVDCLSSSSLMGLDSMENIVLQRQSRRTSVQQQPLLNDASRSDITSDDSGDFAFFTADVRDAAAYDTIRDYMVYCKQQERDLQELEEECARLEAEQQALYGTAVAVNMTRRGSGVFPGIGGGASGGSKGTPSPSANNGHLFSAGDAAAMAAGPSPSVAEEFGEEEIDPLDACPYNDSRSNNNNATKGRSLYRYGEPDVPGDYSPVFKSGFLYRCATPEGMWVFYNDSQKYTMQVRYIFGASSTLAAGPHATLKRLPSGEIEIAVTVWPQETEVLLEGEVNGFKNLSVATPVDASYGNPHTAASTNGARALLARCAHQCGKSAVSLLTTEDVLEYCYELSADVQDGAPPQRLDSTRNGSTTGNTSTTNSSYRTRGSVSSTAGSGAAHFFVDPAFPPCTTSLYRHGVDDLFLWDMPWRVPAEYLPRRQASEVCLFVHAALPTDPCTGDGGDAYLCSAASLLAEHAEMVYRLFRHPTSPLQGQQERRVGAFSVTLSSGGWWTHTVVDSYLPASWKGPDLGRSAHDLRKLWYPLLEKAYAKLHGSYAAIQCGDPLEALQDFTGFPTFRFDEEWAEVAEEVRGSLSCFSNTPETEQLFAMLEEKVMRCGYLVCLSLPDEGPAESKEVHMGMVYGMSYAVLRMVRYEDYRLVQVRCPTMRLDGDGLWCAESVRWRQEPELAQLCGMTPRPASADGENATTTTTAAAAGGVGFDAGSSTPGGLWLDWSEALLMFEGGGVCCVQRGWTEDCRVRGTFHDGVPSLALEVRVDLVGDGAAASPVEAYCILSQEDDRGLPPDYPNRVLQPLMLCVSSAADGNDEVSYTETSPTTQCVRLACSTDPDAPTDQLSYILGRDIALRTTFQPSKHPYYVVPRCLGEMANKLFTVGFVSSERVTKTGRLRVRAVELPAKSPLFKNQRIFCTKQVTNVAAASFQLRGADGRVHVGCGSSIG</sequence>
<dbReference type="InterPro" id="IPR001300">
    <property type="entry name" value="Peptidase_C2_calpain_cat"/>
</dbReference>
<dbReference type="InterPro" id="IPR038765">
    <property type="entry name" value="Papain-like_cys_pep_sf"/>
</dbReference>
<accession>C6K3U8</accession>
<evidence type="ECO:0000256" key="2">
    <source>
        <dbReference type="SAM" id="Coils"/>
    </source>
</evidence>
<feature type="domain" description="Calpain catalytic" evidence="4">
    <location>
        <begin position="465"/>
        <end position="814"/>
    </location>
</feature>
<dbReference type="SUPFAM" id="SSF54001">
    <property type="entry name" value="Cysteine proteinases"/>
    <property type="match status" value="1"/>
</dbReference>
<keyword evidence="2" id="KW-0175">Coiled coil</keyword>
<organism evidence="5">
    <name type="scientific">Angomonas deanei</name>
    <dbReference type="NCBI Taxonomy" id="59799"/>
    <lineage>
        <taxon>Eukaryota</taxon>
        <taxon>Discoba</taxon>
        <taxon>Euglenozoa</taxon>
        <taxon>Kinetoplastea</taxon>
        <taxon>Metakinetoplastina</taxon>
        <taxon>Trypanosomatida</taxon>
        <taxon>Trypanosomatidae</taxon>
        <taxon>Strigomonadinae</taxon>
        <taxon>Angomonas</taxon>
    </lineage>
</organism>
<dbReference type="Gene3D" id="2.60.40.1180">
    <property type="entry name" value="Golgi alpha-mannosidase II"/>
    <property type="match status" value="1"/>
</dbReference>
<dbReference type="InterPro" id="IPR022684">
    <property type="entry name" value="Calpain_cysteine_protease"/>
</dbReference>
<evidence type="ECO:0000256" key="1">
    <source>
        <dbReference type="PROSITE-ProRule" id="PRU00239"/>
    </source>
</evidence>
<dbReference type="Pfam" id="PF00648">
    <property type="entry name" value="Peptidase_C2"/>
    <property type="match status" value="1"/>
</dbReference>
<feature type="compositionally biased region" description="Low complexity" evidence="3">
    <location>
        <begin position="432"/>
        <end position="454"/>
    </location>
</feature>
<comment type="caution">
    <text evidence="1">Lacks conserved residue(s) required for the propagation of feature annotation.</text>
</comment>
<dbReference type="PANTHER" id="PTHR10183:SF423">
    <property type="entry name" value="LEUCINE-RICH REPEAT PROTEIN (LRRP)"/>
    <property type="match status" value="1"/>
</dbReference>
<dbReference type="InterPro" id="IPR013780">
    <property type="entry name" value="Glyco_hydro_b"/>
</dbReference>
<feature type="region of interest" description="Disordered" evidence="3">
    <location>
        <begin position="423"/>
        <end position="454"/>
    </location>
</feature>
<gene>
    <name evidence="5" type="ORF">CDFL12A17_04</name>
</gene>
<dbReference type="GO" id="GO:0004198">
    <property type="term" value="F:calcium-dependent cysteine-type endopeptidase activity"/>
    <property type="evidence" value="ECO:0007669"/>
    <property type="project" value="InterPro"/>
</dbReference>
<dbReference type="InterPro" id="IPR015232">
    <property type="entry name" value="DUF1935"/>
</dbReference>